<name>A0ACB7T1B7_HYAAI</name>
<accession>A0ACB7T1B7</accession>
<gene>
    <name evidence="1" type="ORF">HPB50_021606</name>
</gene>
<reference evidence="1" key="1">
    <citation type="submission" date="2020-05" db="EMBL/GenBank/DDBJ databases">
        <title>Large-scale comparative analyses of tick genomes elucidate their genetic diversity and vector capacities.</title>
        <authorList>
            <person name="Jia N."/>
            <person name="Wang J."/>
            <person name="Shi W."/>
            <person name="Du L."/>
            <person name="Sun Y."/>
            <person name="Zhan W."/>
            <person name="Jiang J."/>
            <person name="Wang Q."/>
            <person name="Zhang B."/>
            <person name="Ji P."/>
            <person name="Sakyi L.B."/>
            <person name="Cui X."/>
            <person name="Yuan T."/>
            <person name="Jiang B."/>
            <person name="Yang W."/>
            <person name="Lam T.T.-Y."/>
            <person name="Chang Q."/>
            <person name="Ding S."/>
            <person name="Wang X."/>
            <person name="Zhu J."/>
            <person name="Ruan X."/>
            <person name="Zhao L."/>
            <person name="Wei J."/>
            <person name="Que T."/>
            <person name="Du C."/>
            <person name="Cheng J."/>
            <person name="Dai P."/>
            <person name="Han X."/>
            <person name="Huang E."/>
            <person name="Gao Y."/>
            <person name="Liu J."/>
            <person name="Shao H."/>
            <person name="Ye R."/>
            <person name="Li L."/>
            <person name="Wei W."/>
            <person name="Wang X."/>
            <person name="Wang C."/>
            <person name="Yang T."/>
            <person name="Huo Q."/>
            <person name="Li W."/>
            <person name="Guo W."/>
            <person name="Chen H."/>
            <person name="Zhou L."/>
            <person name="Ni X."/>
            <person name="Tian J."/>
            <person name="Zhou Y."/>
            <person name="Sheng Y."/>
            <person name="Liu T."/>
            <person name="Pan Y."/>
            <person name="Xia L."/>
            <person name="Li J."/>
            <person name="Zhao F."/>
            <person name="Cao W."/>
        </authorList>
    </citation>
    <scope>NUCLEOTIDE SEQUENCE</scope>
    <source>
        <strain evidence="1">Hyas-2018</strain>
    </source>
</reference>
<protein>
    <submittedName>
        <fullName evidence="1">Uncharacterized protein</fullName>
    </submittedName>
</protein>
<comment type="caution">
    <text evidence="1">The sequence shown here is derived from an EMBL/GenBank/DDBJ whole genome shotgun (WGS) entry which is preliminary data.</text>
</comment>
<dbReference type="EMBL" id="CM023482">
    <property type="protein sequence ID" value="KAH6939784.1"/>
    <property type="molecule type" value="Genomic_DNA"/>
</dbReference>
<proteinExistence type="predicted"/>
<sequence length="158" mass="17283">MMASIVSHKRDSMQGRCQSASYTRCTTQQRLRRASFVVTLLLPYSRCAVLEAPEPGSPPAEVVRSAGPDRPPGRPYLSSRGKSRGATALSLFLGFGVARFCLPSVVVVRWAGTSFPLLRTAAAFPSTRYFSSERGSAKTTSPADSRPRHAARREHRKD</sequence>
<dbReference type="Proteomes" id="UP000821845">
    <property type="component" value="Chromosome 2"/>
</dbReference>
<organism evidence="1 2">
    <name type="scientific">Hyalomma asiaticum</name>
    <name type="common">Tick</name>
    <dbReference type="NCBI Taxonomy" id="266040"/>
    <lineage>
        <taxon>Eukaryota</taxon>
        <taxon>Metazoa</taxon>
        <taxon>Ecdysozoa</taxon>
        <taxon>Arthropoda</taxon>
        <taxon>Chelicerata</taxon>
        <taxon>Arachnida</taxon>
        <taxon>Acari</taxon>
        <taxon>Parasitiformes</taxon>
        <taxon>Ixodida</taxon>
        <taxon>Ixodoidea</taxon>
        <taxon>Ixodidae</taxon>
        <taxon>Hyalomminae</taxon>
        <taxon>Hyalomma</taxon>
    </lineage>
</organism>
<evidence type="ECO:0000313" key="1">
    <source>
        <dbReference type="EMBL" id="KAH6939784.1"/>
    </source>
</evidence>
<evidence type="ECO:0000313" key="2">
    <source>
        <dbReference type="Proteomes" id="UP000821845"/>
    </source>
</evidence>
<keyword evidence="2" id="KW-1185">Reference proteome</keyword>